<dbReference type="Gene3D" id="3.30.70.1440">
    <property type="entry name" value="Multidrug efflux transporter AcrB pore domain"/>
    <property type="match status" value="1"/>
</dbReference>
<sequence>MILSDISIKRPVLAIVLNVLLVVFGIVSFYKLPLREYPNIDPAVVSISTLYPGASSSIVETRVTQIIEDRIAGVQGIRSIASSSEDGRSQITIEFQTGQNIDNATNDIRDRVSTVLDELPLEVNAPEIQKASADDDVIVWFNFSATNLSVMELTDYANRYLVDQFSTLDGVARVRIAGAKDKSLRIWIDRKALAARNLTVEDIEQKLRSENIELPAGQLQSIQRDFTLRIKRPFVSENEFRDLVLAKGEDGYLVRLKDVARVEIAPVEERGFFRGNGAPMIGIGIIKQSTANTLTVAHLAKEKLASINQQLPDGMQLAQSYDSSVFIDSAIHEVYFTLFVAMGLVIIIIYLFLGSIRSMLIPAVTLPVSLIATYIILFAFGFTINLLTLLALVLAIGLVVDDAIVVLENIHRRFENGEHKLVAALKGTRQVGFAVIATTLVLVAVFVPITFLEGNVGRLFSEFAVAMAASVIFSSFVALTLCSMMSSKILSSSERKIFFTRWMDSFIDYAREKYISSLKYFLQKPFFILLTFFSIAIACYFLVKTIPAEFTPKEDRGVIFLSISGPEGTSDAYMTEHMNEIEKRLMKYVETGEFNRLLIRAPRSLNNTASFNTGIGIIVLNDWASGRKPIWDYVKELQELTKDLVGVNIFPVVRQGLSRGTNKSVQFVLGGATYEELAQIRDIILEKVKENDKLIDIDYDYKETKPQISIKIDRNRAGDLGVPLIEINRSLESLLGSRRVTTFTQRGEEYDVIIEGEKTLQKTPIDISNIYVRSHLSNQLIPLSNLITLEESADAATLNRYNRLRSITIDANLAQGYALSDALNYLETIVKDAQNGKSDTISIGYKGESLDYKESGSSIFYIFILSLIVVFLVLAGQFESFIHPFIIMFTVPLALFGALLGLWLFNQTLNIYSEIGLIMLVGLATKNGILIVEFINQLRDEGLSFYNAIIEASKIRFRPIIMTSTTTIIGALPLIYSFGAGAETRYVLGLVILFGVLIMTFFTLFIIPVVYQLFAKNTSTPLAVTHQLEELLKESPKS</sequence>
<keyword evidence="7 8" id="KW-0472">Membrane</keyword>
<dbReference type="STRING" id="437022.CC99x_02252"/>
<protein>
    <submittedName>
        <fullName evidence="10">Efflux RND transporter permease subunit</fullName>
    </submittedName>
    <submittedName>
        <fullName evidence="9">Multidrug export protein AcrF</fullName>
    </submittedName>
</protein>
<dbReference type="Gene3D" id="1.20.1640.10">
    <property type="entry name" value="Multidrug efflux transporter AcrB transmembrane domain"/>
    <property type="match status" value="2"/>
</dbReference>
<keyword evidence="4" id="KW-0997">Cell inner membrane</keyword>
<dbReference type="InterPro" id="IPR001036">
    <property type="entry name" value="Acrflvin-R"/>
</dbReference>
<dbReference type="Gene3D" id="3.30.70.1430">
    <property type="entry name" value="Multidrug efflux transporter AcrB pore domain"/>
    <property type="match status" value="2"/>
</dbReference>
<keyword evidence="2" id="KW-0813">Transport</keyword>
<dbReference type="SUPFAM" id="SSF82693">
    <property type="entry name" value="Multidrug efflux transporter AcrB pore domain, PN1, PN2, PC1 and PC2 subdomains"/>
    <property type="match status" value="3"/>
</dbReference>
<evidence type="ECO:0000256" key="2">
    <source>
        <dbReference type="ARBA" id="ARBA00022448"/>
    </source>
</evidence>
<reference evidence="10" key="3">
    <citation type="submission" date="2021-06" db="EMBL/GenBank/DDBJ databases">
        <title>Genomic Description and Analysis of Intracellular Bacteria, Candidatus Berkiella cookevillensis and Candidatus Berkiella aquae.</title>
        <authorList>
            <person name="Kidane D.T."/>
            <person name="Mehari Y.T."/>
            <person name="Rice F.C."/>
            <person name="Arivett B.A."/>
            <person name="Farone A.L."/>
            <person name="Berk S.G."/>
            <person name="Farone M.B."/>
        </authorList>
    </citation>
    <scope>NUCLEOTIDE SEQUENCE</scope>
    <source>
        <strain evidence="10">CC99</strain>
    </source>
</reference>
<dbReference type="Gene3D" id="3.30.2090.10">
    <property type="entry name" value="Multidrug efflux transporter AcrB TolC docking domain, DN and DC subdomains"/>
    <property type="match status" value="2"/>
</dbReference>
<gene>
    <name evidence="9" type="primary">acrF</name>
    <name evidence="10" type="ORF">CC99x_003660</name>
    <name evidence="9" type="ORF">CC99x_02252</name>
</gene>
<evidence type="ECO:0000256" key="1">
    <source>
        <dbReference type="ARBA" id="ARBA00004429"/>
    </source>
</evidence>
<evidence type="ECO:0000256" key="8">
    <source>
        <dbReference type="SAM" id="Phobius"/>
    </source>
</evidence>
<feature type="transmembrane region" description="Helical" evidence="8">
    <location>
        <begin position="885"/>
        <end position="905"/>
    </location>
</feature>
<keyword evidence="5 8" id="KW-0812">Transmembrane</keyword>
<evidence type="ECO:0000256" key="6">
    <source>
        <dbReference type="ARBA" id="ARBA00022989"/>
    </source>
</evidence>
<dbReference type="PANTHER" id="PTHR32063">
    <property type="match status" value="1"/>
</dbReference>
<feature type="transmembrane region" description="Helical" evidence="8">
    <location>
        <begin position="986"/>
        <end position="1011"/>
    </location>
</feature>
<keyword evidence="3" id="KW-1003">Cell membrane</keyword>
<feature type="transmembrane region" description="Helical" evidence="8">
    <location>
        <begin position="431"/>
        <end position="451"/>
    </location>
</feature>
<evidence type="ECO:0000256" key="3">
    <source>
        <dbReference type="ARBA" id="ARBA00022475"/>
    </source>
</evidence>
<dbReference type="EMBL" id="LKHV02000001">
    <property type="protein sequence ID" value="MCS5707994.1"/>
    <property type="molecule type" value="Genomic_DNA"/>
</dbReference>
<evidence type="ECO:0000313" key="11">
    <source>
        <dbReference type="Proteomes" id="UP000051494"/>
    </source>
</evidence>
<accession>A0A0Q9YKK6</accession>
<comment type="caution">
    <text evidence="9">The sequence shown here is derived from an EMBL/GenBank/DDBJ whole genome shotgun (WGS) entry which is preliminary data.</text>
</comment>
<feature type="transmembrane region" description="Helical" evidence="8">
    <location>
        <begin position="463"/>
        <end position="486"/>
    </location>
</feature>
<dbReference type="GO" id="GO:0005886">
    <property type="term" value="C:plasma membrane"/>
    <property type="evidence" value="ECO:0007669"/>
    <property type="project" value="UniProtKB-SubCell"/>
</dbReference>
<dbReference type="RefSeq" id="WP_057625349.1">
    <property type="nucleotide sequence ID" value="NZ_LKHV02000001.1"/>
</dbReference>
<evidence type="ECO:0000313" key="9">
    <source>
        <dbReference type="EMBL" id="KRG17508.1"/>
    </source>
</evidence>
<reference evidence="10" key="2">
    <citation type="journal article" date="2016" name="Genome Announc.">
        <title>Draft Genome Sequences of Two Novel Amoeba-Resistant Intranuclear Bacteria, 'Candidatus Berkiella cookevillensis' and 'Candidatus Berkiella aquae'.</title>
        <authorList>
            <person name="Mehari Y.T."/>
            <person name="Arivett B.A."/>
            <person name="Farone A.L."/>
            <person name="Gunderson J.H."/>
            <person name="Farone M.B."/>
        </authorList>
    </citation>
    <scope>NUCLEOTIDE SEQUENCE</scope>
    <source>
        <strain evidence="10">CC99</strain>
    </source>
</reference>
<keyword evidence="6 8" id="KW-1133">Transmembrane helix</keyword>
<organism evidence="9">
    <name type="scientific">Candidatus Berkiella cookevillensis</name>
    <dbReference type="NCBI Taxonomy" id="437022"/>
    <lineage>
        <taxon>Bacteria</taxon>
        <taxon>Pseudomonadati</taxon>
        <taxon>Pseudomonadota</taxon>
        <taxon>Gammaproteobacteria</taxon>
        <taxon>Candidatus Berkiellales</taxon>
        <taxon>Candidatus Berkiellaceae</taxon>
        <taxon>Candidatus Berkiella</taxon>
    </lineage>
</organism>
<dbReference type="InterPro" id="IPR027463">
    <property type="entry name" value="AcrB_DN_DC_subdom"/>
</dbReference>
<evidence type="ECO:0000256" key="7">
    <source>
        <dbReference type="ARBA" id="ARBA00023136"/>
    </source>
</evidence>
<dbReference type="Proteomes" id="UP000051494">
    <property type="component" value="Unassembled WGS sequence"/>
</dbReference>
<feature type="transmembrane region" description="Helical" evidence="8">
    <location>
        <begin position="12"/>
        <end position="30"/>
    </location>
</feature>
<feature type="transmembrane region" description="Helical" evidence="8">
    <location>
        <begin position="911"/>
        <end position="936"/>
    </location>
</feature>
<dbReference type="FunFam" id="1.20.1640.10:FF:000001">
    <property type="entry name" value="Efflux pump membrane transporter"/>
    <property type="match status" value="1"/>
</dbReference>
<dbReference type="Gene3D" id="3.30.70.1320">
    <property type="entry name" value="Multidrug efflux transporter AcrB pore domain like"/>
    <property type="match status" value="1"/>
</dbReference>
<dbReference type="OrthoDB" id="9758297at2"/>
<dbReference type="PANTHER" id="PTHR32063:SF14">
    <property type="entry name" value="BLL4319 PROTEIN"/>
    <property type="match status" value="1"/>
</dbReference>
<comment type="subcellular location">
    <subcellularLocation>
        <location evidence="1">Cell inner membrane</location>
        <topology evidence="1">Multi-pass membrane protein</topology>
    </subcellularLocation>
</comment>
<dbReference type="AlphaFoldDB" id="A0A0Q9YKK6"/>
<keyword evidence="11" id="KW-1185">Reference proteome</keyword>
<evidence type="ECO:0000256" key="5">
    <source>
        <dbReference type="ARBA" id="ARBA00022692"/>
    </source>
</evidence>
<feature type="transmembrane region" description="Helical" evidence="8">
    <location>
        <begin position="334"/>
        <end position="353"/>
    </location>
</feature>
<dbReference type="Pfam" id="PF00873">
    <property type="entry name" value="ACR_tran"/>
    <property type="match status" value="1"/>
</dbReference>
<feature type="transmembrane region" description="Helical" evidence="8">
    <location>
        <begin position="526"/>
        <end position="543"/>
    </location>
</feature>
<dbReference type="SUPFAM" id="SSF82866">
    <property type="entry name" value="Multidrug efflux transporter AcrB transmembrane domain"/>
    <property type="match status" value="2"/>
</dbReference>
<evidence type="ECO:0000313" key="10">
    <source>
        <dbReference type="EMBL" id="MCS5707994.1"/>
    </source>
</evidence>
<evidence type="ECO:0000256" key="4">
    <source>
        <dbReference type="ARBA" id="ARBA00022519"/>
    </source>
</evidence>
<feature type="transmembrane region" description="Helical" evidence="8">
    <location>
        <begin position="859"/>
        <end position="878"/>
    </location>
</feature>
<feature type="transmembrane region" description="Helical" evidence="8">
    <location>
        <begin position="957"/>
        <end position="980"/>
    </location>
</feature>
<name>A0A0Q9YKK6_9GAMM</name>
<dbReference type="GO" id="GO:0042910">
    <property type="term" value="F:xenobiotic transmembrane transporter activity"/>
    <property type="evidence" value="ECO:0007669"/>
    <property type="project" value="TreeGrafter"/>
</dbReference>
<dbReference type="SUPFAM" id="SSF82714">
    <property type="entry name" value="Multidrug efflux transporter AcrB TolC docking domain, DN and DC subdomains"/>
    <property type="match status" value="2"/>
</dbReference>
<reference evidence="9" key="1">
    <citation type="submission" date="2015-09" db="EMBL/GenBank/DDBJ databases">
        <title>Draft Genome Sequences of Two Novel Amoeba-resistant Intranuclear Bacteria, Candidatus Berkiella cookevillensis and Candidatus Berkiella aquae.</title>
        <authorList>
            <person name="Mehari Y.T."/>
            <person name="Arivett B.A."/>
            <person name="Farone A.L."/>
            <person name="Gunderson J.H."/>
            <person name="Farone M.B."/>
        </authorList>
    </citation>
    <scope>NUCLEOTIDE SEQUENCE [LARGE SCALE GENOMIC DNA]</scope>
    <source>
        <strain evidence="9">CC99</strain>
    </source>
</reference>
<feature type="transmembrane region" description="Helical" evidence="8">
    <location>
        <begin position="386"/>
        <end position="410"/>
    </location>
</feature>
<dbReference type="PRINTS" id="PR00702">
    <property type="entry name" value="ACRIFLAVINRP"/>
</dbReference>
<dbReference type="EMBL" id="LKHV01000015">
    <property type="protein sequence ID" value="KRG17508.1"/>
    <property type="molecule type" value="Genomic_DNA"/>
</dbReference>
<proteinExistence type="predicted"/>
<dbReference type="PATRIC" id="fig|1590042.3.peg.2306"/>